<dbReference type="InterPro" id="IPR027417">
    <property type="entry name" value="P-loop_NTPase"/>
</dbReference>
<evidence type="ECO:0000256" key="2">
    <source>
        <dbReference type="ARBA" id="ARBA00022573"/>
    </source>
</evidence>
<evidence type="ECO:0000256" key="7">
    <source>
        <dbReference type="ARBA" id="ARBA00022962"/>
    </source>
</evidence>
<comment type="catalytic activity">
    <reaction evidence="8">
        <text>cob(II)yrinate + 2 L-glutamine + 2 ATP + 2 H2O = cob(II)yrinate a,c diamide + 2 L-glutamate + 2 ADP + 2 phosphate + 2 H(+)</text>
        <dbReference type="Rhea" id="RHEA:26289"/>
        <dbReference type="ChEBI" id="CHEBI:15377"/>
        <dbReference type="ChEBI" id="CHEBI:15378"/>
        <dbReference type="ChEBI" id="CHEBI:29985"/>
        <dbReference type="ChEBI" id="CHEBI:30616"/>
        <dbReference type="ChEBI" id="CHEBI:43474"/>
        <dbReference type="ChEBI" id="CHEBI:58359"/>
        <dbReference type="ChEBI" id="CHEBI:58537"/>
        <dbReference type="ChEBI" id="CHEBI:58894"/>
        <dbReference type="ChEBI" id="CHEBI:456216"/>
        <dbReference type="EC" id="6.3.5.11"/>
    </reaction>
</comment>
<evidence type="ECO:0000256" key="3">
    <source>
        <dbReference type="ARBA" id="ARBA00022598"/>
    </source>
</evidence>
<organism evidence="11 12">
    <name type="scientific">Desulfatitalea alkaliphila</name>
    <dbReference type="NCBI Taxonomy" id="2929485"/>
    <lineage>
        <taxon>Bacteria</taxon>
        <taxon>Pseudomonadati</taxon>
        <taxon>Thermodesulfobacteriota</taxon>
        <taxon>Desulfobacteria</taxon>
        <taxon>Desulfobacterales</taxon>
        <taxon>Desulfosarcinaceae</taxon>
        <taxon>Desulfatitalea</taxon>
    </lineage>
</organism>
<dbReference type="PANTHER" id="PTHR43873">
    <property type="entry name" value="COBYRINATE A,C-DIAMIDE SYNTHASE"/>
    <property type="match status" value="1"/>
</dbReference>
<proteinExistence type="inferred from homology"/>
<comment type="cofactor">
    <cofactor evidence="1 8">
        <name>Mg(2+)</name>
        <dbReference type="ChEBI" id="CHEBI:18420"/>
    </cofactor>
</comment>
<comment type="similarity">
    <text evidence="8">Belongs to the CobB/CbiA family.</text>
</comment>
<dbReference type="CDD" id="cd03130">
    <property type="entry name" value="GATase1_CobB"/>
    <property type="match status" value="1"/>
</dbReference>
<dbReference type="InterPro" id="IPR002586">
    <property type="entry name" value="CobQ/CobB/MinD/ParA_Nub-bd_dom"/>
</dbReference>
<dbReference type="GO" id="GO:0005524">
    <property type="term" value="F:ATP binding"/>
    <property type="evidence" value="ECO:0007669"/>
    <property type="project" value="UniProtKB-UniRule"/>
</dbReference>
<dbReference type="InterPro" id="IPR029062">
    <property type="entry name" value="Class_I_gatase-like"/>
</dbReference>
<gene>
    <name evidence="8" type="primary">cbiA</name>
    <name evidence="11" type="ORF">MRX98_05075</name>
</gene>
<feature type="site" description="Increases nucleophilicity of active site Cys" evidence="8">
    <location>
        <position position="443"/>
    </location>
</feature>
<evidence type="ECO:0000313" key="11">
    <source>
        <dbReference type="EMBL" id="MCJ8499937.1"/>
    </source>
</evidence>
<keyword evidence="5 8" id="KW-0067">ATP-binding</keyword>
<dbReference type="HAMAP" id="MF_00027">
    <property type="entry name" value="CobB_CbiA"/>
    <property type="match status" value="1"/>
</dbReference>
<dbReference type="Proteomes" id="UP001165427">
    <property type="component" value="Unassembled WGS sequence"/>
</dbReference>
<evidence type="ECO:0000256" key="1">
    <source>
        <dbReference type="ARBA" id="ARBA00001946"/>
    </source>
</evidence>
<dbReference type="RefSeq" id="WP_246903631.1">
    <property type="nucleotide sequence ID" value="NZ_JALJRB010000004.1"/>
</dbReference>
<evidence type="ECO:0000259" key="10">
    <source>
        <dbReference type="Pfam" id="PF07685"/>
    </source>
</evidence>
<evidence type="ECO:0000313" key="12">
    <source>
        <dbReference type="Proteomes" id="UP001165427"/>
    </source>
</evidence>
<dbReference type="EC" id="6.3.5.11" evidence="8"/>
<dbReference type="Pfam" id="PF01656">
    <property type="entry name" value="CbiA"/>
    <property type="match status" value="1"/>
</dbReference>
<dbReference type="InterPro" id="IPR004484">
    <property type="entry name" value="CbiA/CobB_synth"/>
</dbReference>
<sequence length="464" mass="49450">MSVHVPRLLVAGAQSGSGKTSLTLALVAALVRRGLKVQTFKVGPDFLDPTYLAIASGRPCYNLDGWMCGRAYVAALFARAAADADIAVIEGVMGLFDGARPDGPDGSTAQIACWLRAPVLLAVNVHGMARSIAALVAGYAGFEKGVAIGGVIANFCGSAGHADILRQALVAACQPALLGALPRNGLPEIPRRHLGLVSADPQTNCDTALLDRFADAAEAHMDMAGIIAMAAGAAPLTPATDPFHRTVSDAHPCLAVARDAAFHFYYPDLLEILESRGCAIRYFSPLLDHQVPVDADALYIGGGYPELYADQLAANGAMLESIRAFAGAGRPVYAECGGLIYLSRSLETLDGRRHRLAAVLPADTRMRRRKRHLGYVNVTLRRDTLWGKAGDTLRGHAFHYSELLNDPAEAPGWHHAYHLTGRSNPSGWLEGYGRGNVLASYVHLHWGGSDGVVERFVDSLKFKV</sequence>
<evidence type="ECO:0000256" key="6">
    <source>
        <dbReference type="ARBA" id="ARBA00022842"/>
    </source>
</evidence>
<dbReference type="GO" id="GO:0009236">
    <property type="term" value="P:cobalamin biosynthetic process"/>
    <property type="evidence" value="ECO:0007669"/>
    <property type="project" value="UniProtKB-UniRule"/>
</dbReference>
<protein>
    <recommendedName>
        <fullName evidence="8">Cobyrinate a,c-diamide synthase</fullName>
        <ecNumber evidence="8">6.3.5.11</ecNumber>
    </recommendedName>
    <alternativeName>
        <fullName evidence="8">Cobyrinic acid a,c-diamide synthetase</fullName>
    </alternativeName>
</protein>
<dbReference type="InterPro" id="IPR011698">
    <property type="entry name" value="GATase_3"/>
</dbReference>
<dbReference type="EMBL" id="JALJRB010000004">
    <property type="protein sequence ID" value="MCJ8499937.1"/>
    <property type="molecule type" value="Genomic_DNA"/>
</dbReference>
<comment type="domain">
    <text evidence="8">Comprises of two domains. The C-terminal domain contains the binding site for glutamine and catalyzes the hydrolysis of this substrate to glutamate and ammonia. The N-terminal domain is anticipated to bind ATP and cobyrinate and catalyzes the ultimate synthesis of the diamide product. The ammonia produced via the glutaminase domain is probably translocated to the adjacent domain via a molecular tunnel, where it reacts with an activated intermediate.</text>
</comment>
<keyword evidence="4 8" id="KW-0547">Nucleotide-binding</keyword>
<feature type="domain" description="CobB/CobQ-like glutamine amidotransferase" evidence="10">
    <location>
        <begin position="255"/>
        <end position="448"/>
    </location>
</feature>
<reference evidence="11" key="1">
    <citation type="submission" date="2022-04" db="EMBL/GenBank/DDBJ databases">
        <title>Desulfatitalea alkaliphila sp. nov., a novel anaerobic sulfate-reducing bacterium isolated from terrestrial mud volcano, Taman Peninsula, Russia.</title>
        <authorList>
            <person name="Khomyakova M.A."/>
            <person name="Merkel A.Y."/>
            <person name="Slobodkin A.I."/>
        </authorList>
    </citation>
    <scope>NUCLEOTIDE SEQUENCE</scope>
    <source>
        <strain evidence="11">M08but</strain>
    </source>
</reference>
<dbReference type="SUPFAM" id="SSF52317">
    <property type="entry name" value="Class I glutamine amidotransferase-like"/>
    <property type="match status" value="1"/>
</dbReference>
<feature type="active site" description="Nucleophile" evidence="8">
    <location>
        <position position="336"/>
    </location>
</feature>
<comment type="function">
    <text evidence="8">Catalyzes the ATP-dependent amidation of the two carboxylate groups at positions a and c of cobyrinate, using either L-glutamine or ammonia as the nitrogen source.</text>
</comment>
<dbReference type="NCBIfam" id="NF002204">
    <property type="entry name" value="PRK01077.1"/>
    <property type="match status" value="1"/>
</dbReference>
<comment type="miscellaneous">
    <text evidence="8">The a and c carboxylates of cobyrinate are activated for nucleophilic attack via formation of a phosphorylated intermediate by ATP. CbiA catalyzes first the amidation of the c-carboxylate, and then that of the a-carboxylate.</text>
</comment>
<dbReference type="CDD" id="cd05388">
    <property type="entry name" value="CobB_N"/>
    <property type="match status" value="1"/>
</dbReference>
<accession>A0AA41QZF1</accession>
<dbReference type="PANTHER" id="PTHR43873:SF1">
    <property type="entry name" value="COBYRINATE A,C-DIAMIDE SYNTHASE"/>
    <property type="match status" value="1"/>
</dbReference>
<dbReference type="AlphaFoldDB" id="A0AA41QZF1"/>
<keyword evidence="7 8" id="KW-0315">Glutamine amidotransferase</keyword>
<evidence type="ECO:0000256" key="5">
    <source>
        <dbReference type="ARBA" id="ARBA00022840"/>
    </source>
</evidence>
<keyword evidence="6 8" id="KW-0460">Magnesium</keyword>
<keyword evidence="3 8" id="KW-0436">Ligase</keyword>
<keyword evidence="12" id="KW-1185">Reference proteome</keyword>
<dbReference type="PROSITE" id="PS51274">
    <property type="entry name" value="GATASE_COBBQ"/>
    <property type="match status" value="1"/>
</dbReference>
<dbReference type="GO" id="GO:0042242">
    <property type="term" value="F:cobyrinic acid a,c-diamide synthase activity"/>
    <property type="evidence" value="ECO:0007669"/>
    <property type="project" value="UniProtKB-UniRule"/>
</dbReference>
<name>A0AA41QZF1_9BACT</name>
<dbReference type="Pfam" id="PF07685">
    <property type="entry name" value="GATase_3"/>
    <property type="match status" value="1"/>
</dbReference>
<dbReference type="SUPFAM" id="SSF52540">
    <property type="entry name" value="P-loop containing nucleoside triphosphate hydrolases"/>
    <property type="match status" value="1"/>
</dbReference>
<comment type="caution">
    <text evidence="11">The sequence shown here is derived from an EMBL/GenBank/DDBJ whole genome shotgun (WGS) entry which is preliminary data.</text>
</comment>
<dbReference type="Gene3D" id="3.40.50.300">
    <property type="entry name" value="P-loop containing nucleotide triphosphate hydrolases"/>
    <property type="match status" value="2"/>
</dbReference>
<feature type="domain" description="CobQ/CobB/MinD/ParA nucleotide binding" evidence="9">
    <location>
        <begin position="9"/>
        <end position="193"/>
    </location>
</feature>
<dbReference type="NCBIfam" id="TIGR00379">
    <property type="entry name" value="cobB"/>
    <property type="match status" value="1"/>
</dbReference>
<keyword evidence="2 8" id="KW-0169">Cobalamin biosynthesis</keyword>
<evidence type="ECO:0000256" key="4">
    <source>
        <dbReference type="ARBA" id="ARBA00022741"/>
    </source>
</evidence>
<comment type="pathway">
    <text evidence="8">Cofactor biosynthesis; adenosylcobalamin biosynthesis; cob(II)yrinate a,c-diamide from sirohydrochlorin (anaerobic route): step 10/10.</text>
</comment>
<evidence type="ECO:0000256" key="8">
    <source>
        <dbReference type="HAMAP-Rule" id="MF_00027"/>
    </source>
</evidence>
<dbReference type="Gene3D" id="3.40.50.880">
    <property type="match status" value="1"/>
</dbReference>
<evidence type="ECO:0000259" key="9">
    <source>
        <dbReference type="Pfam" id="PF01656"/>
    </source>
</evidence>